<dbReference type="Gene3D" id="3.40.50.300">
    <property type="entry name" value="P-loop containing nucleotide triphosphate hydrolases"/>
    <property type="match status" value="1"/>
</dbReference>
<dbReference type="Proteomes" id="UP001166052">
    <property type="component" value="Unassembled WGS sequence"/>
</dbReference>
<dbReference type="PANTHER" id="PTHR45690">
    <property type="entry name" value="NACHT, LRR AND PYD DOMAINS-CONTAINING PROTEIN 12"/>
    <property type="match status" value="1"/>
</dbReference>
<accession>A0ABS2YSD4</accession>
<comment type="caution">
    <text evidence="9">The sequence shown here is derived from an EMBL/GenBank/DDBJ whole genome shotgun (WGS) entry which is preliminary data.</text>
</comment>
<sequence>MFSLLFLDLQVKHKKAVFEWIKGLEDEVPAADANWENGYTELVVGKRHRSCSAHSSLQHVADGNSLLWDETIRKLYKQISIHQIFEKDPRDDTQPCTVLLSGAAGIGKSTAVHKILFDWARDAQYKKFKYVFLFKFGELNLLEEEEAEMSLVRLIMRYYKHLNDSDLVMREILHMPESVLFIFDGLDEYKYQLNFAQRTLCLNPEAPYPVHILIISLLCGELLKKCSVLITSRPSALQSLYVDGFDRFAKVLGFFPEQQKMYIQKFFANTVQSNKAIKYVQQNAMLSSVVHIPFYCRVICCVLLDHFTVITGDKNAPLPQTNTELLVMFLYSILSCHSEEPEEKKCMLVKLGKMAYYGLSKKTSVFYEKYEISSYDLQSSLSCPANSDFLLEILKRENTLEHTAYKFLNVTMQEFMAACSFFLDPPEDIENLFVKLDSCENGDYDILTQFLAGLANLTVTEKLEGVLKEFQRKTAERILEWVKEKAQTALQGGDKNEQMKAFTCLAETQNKELIRDLIGKDFKLDYTPAALNPLYYSVLNTVISCCGEVEELKFSHSDMSLSALKQMLPGLSLCKRVMLGENGVSEVQKIILESLREELDQSGRHTCIYK</sequence>
<protein>
    <submittedName>
        <fullName evidence="9">NAL12 protein</fullName>
    </submittedName>
</protein>
<keyword evidence="10" id="KW-1185">Reference proteome</keyword>
<evidence type="ECO:0000256" key="6">
    <source>
        <dbReference type="ARBA" id="ARBA00022843"/>
    </source>
</evidence>
<dbReference type="EMBL" id="JAAWVN010002369">
    <property type="protein sequence ID" value="MBN3289398.1"/>
    <property type="molecule type" value="Genomic_DNA"/>
</dbReference>
<feature type="non-terminal residue" evidence="9">
    <location>
        <position position="610"/>
    </location>
</feature>
<reference evidence="9" key="1">
    <citation type="journal article" date="2021" name="Cell">
        <title>Tracing the genetic footprints of vertebrate landing in non-teleost ray-finned fishes.</title>
        <authorList>
            <person name="Bi X."/>
            <person name="Wang K."/>
            <person name="Yang L."/>
            <person name="Pan H."/>
            <person name="Jiang H."/>
            <person name="Wei Q."/>
            <person name="Fang M."/>
            <person name="Yu H."/>
            <person name="Zhu C."/>
            <person name="Cai Y."/>
            <person name="He Y."/>
            <person name="Gan X."/>
            <person name="Zeng H."/>
            <person name="Yu D."/>
            <person name="Zhu Y."/>
            <person name="Jiang H."/>
            <person name="Qiu Q."/>
            <person name="Yang H."/>
            <person name="Zhang Y.E."/>
            <person name="Wang W."/>
            <person name="Zhu M."/>
            <person name="He S."/>
            <person name="Zhang G."/>
        </authorList>
    </citation>
    <scope>NUCLEOTIDE SEQUENCE</scope>
    <source>
        <strain evidence="9">Bchr_001</strain>
    </source>
</reference>
<evidence type="ECO:0000256" key="3">
    <source>
        <dbReference type="ARBA" id="ARBA00022737"/>
    </source>
</evidence>
<keyword evidence="6" id="KW-0832">Ubl conjugation</keyword>
<evidence type="ECO:0000313" key="9">
    <source>
        <dbReference type="EMBL" id="MBN3289398.1"/>
    </source>
</evidence>
<dbReference type="InterPro" id="IPR041267">
    <property type="entry name" value="NLRP_HD2"/>
</dbReference>
<keyword evidence="5" id="KW-0067">ATP-binding</keyword>
<evidence type="ECO:0000259" key="8">
    <source>
        <dbReference type="PROSITE" id="PS50837"/>
    </source>
</evidence>
<evidence type="ECO:0000256" key="7">
    <source>
        <dbReference type="ARBA" id="ARBA00023198"/>
    </source>
</evidence>
<feature type="non-terminal residue" evidence="9">
    <location>
        <position position="1"/>
    </location>
</feature>
<dbReference type="SUPFAM" id="SSF52540">
    <property type="entry name" value="P-loop containing nucleoside triphosphate hydrolases"/>
    <property type="match status" value="1"/>
</dbReference>
<keyword evidence="7" id="KW-0395">Inflammatory response</keyword>
<evidence type="ECO:0000313" key="10">
    <source>
        <dbReference type="Proteomes" id="UP001166052"/>
    </source>
</evidence>
<keyword evidence="3" id="KW-0677">Repeat</keyword>
<dbReference type="InterPro" id="IPR041075">
    <property type="entry name" value="NOD1/2_WH"/>
</dbReference>
<evidence type="ECO:0000256" key="1">
    <source>
        <dbReference type="ARBA" id="ARBA00004496"/>
    </source>
</evidence>
<name>A0ABS2YSD4_POLSE</name>
<dbReference type="PANTHER" id="PTHR45690:SF19">
    <property type="entry name" value="NACHT, LRR AND PYD DOMAINS-CONTAINING PROTEIN 3"/>
    <property type="match status" value="1"/>
</dbReference>
<evidence type="ECO:0000256" key="2">
    <source>
        <dbReference type="ARBA" id="ARBA00022490"/>
    </source>
</evidence>
<keyword evidence="4" id="KW-0547">Nucleotide-binding</keyword>
<proteinExistence type="predicted"/>
<feature type="domain" description="NACHT" evidence="8">
    <location>
        <begin position="96"/>
        <end position="236"/>
    </location>
</feature>
<keyword evidence="2" id="KW-0963">Cytoplasm</keyword>
<dbReference type="Pfam" id="PF05729">
    <property type="entry name" value="NACHT"/>
    <property type="match status" value="1"/>
</dbReference>
<dbReference type="Pfam" id="PF17779">
    <property type="entry name" value="WHD_NOD2"/>
    <property type="match status" value="1"/>
</dbReference>
<dbReference type="InterPro" id="IPR007111">
    <property type="entry name" value="NACHT_NTPase"/>
</dbReference>
<dbReference type="InterPro" id="IPR027417">
    <property type="entry name" value="P-loop_NTPase"/>
</dbReference>
<evidence type="ECO:0000256" key="5">
    <source>
        <dbReference type="ARBA" id="ARBA00022840"/>
    </source>
</evidence>
<dbReference type="InterPro" id="IPR050637">
    <property type="entry name" value="NLRP_innate_immun_reg"/>
</dbReference>
<organism evidence="9 10">
    <name type="scientific">Polypterus senegalus</name>
    <name type="common">Senegal bichir</name>
    <dbReference type="NCBI Taxonomy" id="55291"/>
    <lineage>
        <taxon>Eukaryota</taxon>
        <taxon>Metazoa</taxon>
        <taxon>Chordata</taxon>
        <taxon>Craniata</taxon>
        <taxon>Vertebrata</taxon>
        <taxon>Euteleostomi</taxon>
        <taxon>Actinopterygii</taxon>
        <taxon>Polypteriformes</taxon>
        <taxon>Polypteridae</taxon>
        <taxon>Polypterus</taxon>
    </lineage>
</organism>
<gene>
    <name evidence="9" type="primary">Nlrp12_1</name>
    <name evidence="9" type="ORF">GTO92_0006593</name>
</gene>
<evidence type="ECO:0000256" key="4">
    <source>
        <dbReference type="ARBA" id="ARBA00022741"/>
    </source>
</evidence>
<comment type="subcellular location">
    <subcellularLocation>
        <location evidence="1">Cytoplasm</location>
    </subcellularLocation>
</comment>
<dbReference type="Pfam" id="PF17776">
    <property type="entry name" value="NLRC4_HD2"/>
    <property type="match status" value="1"/>
</dbReference>
<dbReference type="PROSITE" id="PS50837">
    <property type="entry name" value="NACHT"/>
    <property type="match status" value="1"/>
</dbReference>